<dbReference type="Pfam" id="PF13374">
    <property type="entry name" value="TPR_10"/>
    <property type="match status" value="1"/>
</dbReference>
<dbReference type="PANTHER" id="PTHR43289:SF34">
    <property type="entry name" value="SERINE_THREONINE-PROTEIN KINASE YBDM-RELATED"/>
    <property type="match status" value="1"/>
</dbReference>
<dbReference type="SUPFAM" id="SSF56112">
    <property type="entry name" value="Protein kinase-like (PK-like)"/>
    <property type="match status" value="1"/>
</dbReference>
<evidence type="ECO:0000256" key="6">
    <source>
        <dbReference type="PROSITE-ProRule" id="PRU10141"/>
    </source>
</evidence>
<dbReference type="Gene3D" id="1.10.510.10">
    <property type="entry name" value="Transferase(Phosphotransferase) domain 1"/>
    <property type="match status" value="1"/>
</dbReference>
<keyword evidence="7" id="KW-0472">Membrane</keyword>
<evidence type="ECO:0000256" key="1">
    <source>
        <dbReference type="ARBA" id="ARBA00022679"/>
    </source>
</evidence>
<keyword evidence="1" id="KW-0808">Transferase</keyword>
<keyword evidence="7" id="KW-0812">Transmembrane</keyword>
<keyword evidence="5" id="KW-0802">TPR repeat</keyword>
<dbReference type="PROSITE" id="PS00107">
    <property type="entry name" value="PROTEIN_KINASE_ATP"/>
    <property type="match status" value="1"/>
</dbReference>
<evidence type="ECO:0000256" key="5">
    <source>
        <dbReference type="PROSITE-ProRule" id="PRU00339"/>
    </source>
</evidence>
<dbReference type="InterPro" id="IPR017441">
    <property type="entry name" value="Protein_kinase_ATP_BS"/>
</dbReference>
<keyword evidence="2 6" id="KW-0547">Nucleotide-binding</keyword>
<evidence type="ECO:0000259" key="8">
    <source>
        <dbReference type="PROSITE" id="PS50011"/>
    </source>
</evidence>
<name>A0A1G8XCH0_9BACT</name>
<sequence>MMNAEQWQALQALYDTVLAMSGQERTRFLHDLQATRPAEAAALSQLLAESDEAFDFFDQLHLSLADVLSDKGTLNEADQVGAYRIVQPLGEGGMAMVYLAERADGQFAQRVALKILKRGIDTNNVLRRFHYERQILASLQHPHIARLYDGGVTDDGRPYFVMEYVEGQPLEAYCRERNLPLRARLELLITVCRALHYAHQNLVVHRDLKPMNLLVTHEGEVKLLDFGIAKLLREDRDQSLALTQEGHFLMTPDHAAPEQITGAPITTATDLYQLGLILYRLLTGHPAYELKQLSLSELEQAVVNREPLAPSRMVERHPVERHPVERHPVERHPVDAPHGITARQLRGDLDTIVLKALEKEPNRRYASAADLADDLERYLNQQPILARPQSLAYRTRKLVQRHTGAVVAGAAAVVALIGFTVFYTYNITKARTRAEQEAARARLEAAKAEQTTDFLTSLFIAGSPEEAQGDTLTAYDLLARGAQRARHFRTQPELQVQLLTTISAVYTNLSQLDSAQALLEEAMVVLDSLPEANPVLRAFHAHELGQLYTYAGQYPKAETYMRQAKALYEARIPNLTNQQDTLYLSALRNLAAVLSAQGNYEEAETTIRQVIGIEEERRADSTTEHVESLQTLASILQKQGQLQEAEALFRRLVALSRALVRGPHPAVASNLNSLGGNLVEQGKYREANEVYQQALPMVLELFGDTHMAVAIVTGMYGKTFYYLHQLDSAETRYQQSLAVAKSLFGEVHPLVAMRYNDLGTLHAQRGEYAQAQAYLQQALDVNAAVYPENHPAVAVTYASLGETALRAGDLPQAEKHTQTALRIREASLPPDYPLQAATRQQLAAVYRAQGRTVQADSLRTTLPDSLQTSADAL</sequence>
<dbReference type="CDD" id="cd14014">
    <property type="entry name" value="STKc_PknB_like"/>
    <property type="match status" value="1"/>
</dbReference>
<dbReference type="GO" id="GO:0005524">
    <property type="term" value="F:ATP binding"/>
    <property type="evidence" value="ECO:0007669"/>
    <property type="project" value="UniProtKB-UniRule"/>
</dbReference>
<dbReference type="Gene3D" id="3.30.200.20">
    <property type="entry name" value="Phosphorylase Kinase, domain 1"/>
    <property type="match status" value="1"/>
</dbReference>
<evidence type="ECO:0000256" key="2">
    <source>
        <dbReference type="ARBA" id="ARBA00022741"/>
    </source>
</evidence>
<evidence type="ECO:0000313" key="10">
    <source>
        <dbReference type="Proteomes" id="UP000198510"/>
    </source>
</evidence>
<feature type="domain" description="Protein kinase" evidence="8">
    <location>
        <begin position="83"/>
        <end position="379"/>
    </location>
</feature>
<proteinExistence type="predicted"/>
<dbReference type="InterPro" id="IPR011009">
    <property type="entry name" value="Kinase-like_dom_sf"/>
</dbReference>
<dbReference type="Pfam" id="PF00069">
    <property type="entry name" value="Pkinase"/>
    <property type="match status" value="1"/>
</dbReference>
<dbReference type="PROSITE" id="PS50011">
    <property type="entry name" value="PROTEIN_KINASE_DOM"/>
    <property type="match status" value="1"/>
</dbReference>
<dbReference type="PROSITE" id="PS00108">
    <property type="entry name" value="PROTEIN_KINASE_ST"/>
    <property type="match status" value="1"/>
</dbReference>
<keyword evidence="7" id="KW-1133">Transmembrane helix</keyword>
<dbReference type="PROSITE" id="PS50005">
    <property type="entry name" value="TPR"/>
    <property type="match status" value="1"/>
</dbReference>
<dbReference type="PANTHER" id="PTHR43289">
    <property type="entry name" value="MITOGEN-ACTIVATED PROTEIN KINASE KINASE KINASE 20-RELATED"/>
    <property type="match status" value="1"/>
</dbReference>
<keyword evidence="9" id="KW-0723">Serine/threonine-protein kinase</keyword>
<keyword evidence="10" id="KW-1185">Reference proteome</keyword>
<dbReference type="Gene3D" id="1.25.40.10">
    <property type="entry name" value="Tetratricopeptide repeat domain"/>
    <property type="match status" value="2"/>
</dbReference>
<dbReference type="Pfam" id="PF13424">
    <property type="entry name" value="TPR_12"/>
    <property type="match status" value="3"/>
</dbReference>
<reference evidence="9 10" key="1">
    <citation type="submission" date="2016-10" db="EMBL/GenBank/DDBJ databases">
        <authorList>
            <person name="de Groot N.N."/>
        </authorList>
    </citation>
    <scope>NUCLEOTIDE SEQUENCE [LARGE SCALE GENOMIC DNA]</scope>
    <source>
        <strain evidence="9 10">DSM 25186</strain>
    </source>
</reference>
<evidence type="ECO:0000256" key="3">
    <source>
        <dbReference type="ARBA" id="ARBA00022777"/>
    </source>
</evidence>
<keyword evidence="3 9" id="KW-0418">Kinase</keyword>
<dbReference type="RefSeq" id="WP_089678254.1">
    <property type="nucleotide sequence ID" value="NZ_FNFO01000001.1"/>
</dbReference>
<accession>A0A1G8XCH0</accession>
<dbReference type="STRING" id="1075417.SAMN05421823_101331"/>
<dbReference type="InterPro" id="IPR011990">
    <property type="entry name" value="TPR-like_helical_dom_sf"/>
</dbReference>
<evidence type="ECO:0000256" key="7">
    <source>
        <dbReference type="SAM" id="Phobius"/>
    </source>
</evidence>
<protein>
    <submittedName>
        <fullName evidence="9">Serine/threonine protein kinase</fullName>
    </submittedName>
</protein>
<evidence type="ECO:0000256" key="4">
    <source>
        <dbReference type="ARBA" id="ARBA00022840"/>
    </source>
</evidence>
<feature type="binding site" evidence="6">
    <location>
        <position position="114"/>
    </location>
    <ligand>
        <name>ATP</name>
        <dbReference type="ChEBI" id="CHEBI:30616"/>
    </ligand>
</feature>
<dbReference type="EMBL" id="FNFO01000001">
    <property type="protein sequence ID" value="SDJ88369.1"/>
    <property type="molecule type" value="Genomic_DNA"/>
</dbReference>
<dbReference type="InterPro" id="IPR000719">
    <property type="entry name" value="Prot_kinase_dom"/>
</dbReference>
<evidence type="ECO:0000313" key="9">
    <source>
        <dbReference type="EMBL" id="SDJ88369.1"/>
    </source>
</evidence>
<dbReference type="InterPro" id="IPR019734">
    <property type="entry name" value="TPR_rpt"/>
</dbReference>
<feature type="repeat" description="TPR" evidence="5">
    <location>
        <begin position="752"/>
        <end position="785"/>
    </location>
</feature>
<dbReference type="SMART" id="SM00220">
    <property type="entry name" value="S_TKc"/>
    <property type="match status" value="1"/>
</dbReference>
<feature type="transmembrane region" description="Helical" evidence="7">
    <location>
        <begin position="404"/>
        <end position="425"/>
    </location>
</feature>
<dbReference type="GO" id="GO:0004674">
    <property type="term" value="F:protein serine/threonine kinase activity"/>
    <property type="evidence" value="ECO:0007669"/>
    <property type="project" value="UniProtKB-KW"/>
</dbReference>
<organism evidence="9 10">
    <name type="scientific">Catalinimonas alkaloidigena</name>
    <dbReference type="NCBI Taxonomy" id="1075417"/>
    <lineage>
        <taxon>Bacteria</taxon>
        <taxon>Pseudomonadati</taxon>
        <taxon>Bacteroidota</taxon>
        <taxon>Cytophagia</taxon>
        <taxon>Cytophagales</taxon>
        <taxon>Catalimonadaceae</taxon>
        <taxon>Catalinimonas</taxon>
    </lineage>
</organism>
<dbReference type="OrthoDB" id="9813021at2"/>
<gene>
    <name evidence="9" type="ORF">SAMN05421823_101331</name>
</gene>
<dbReference type="SUPFAM" id="SSF48452">
    <property type="entry name" value="TPR-like"/>
    <property type="match status" value="3"/>
</dbReference>
<dbReference type="InterPro" id="IPR008271">
    <property type="entry name" value="Ser/Thr_kinase_AS"/>
</dbReference>
<dbReference type="SMART" id="SM00028">
    <property type="entry name" value="TPR"/>
    <property type="match status" value="6"/>
</dbReference>
<keyword evidence="4 6" id="KW-0067">ATP-binding</keyword>
<dbReference type="Proteomes" id="UP000198510">
    <property type="component" value="Unassembled WGS sequence"/>
</dbReference>
<dbReference type="AlphaFoldDB" id="A0A1G8XCH0"/>